<feature type="transmembrane region" description="Helical" evidence="1">
    <location>
        <begin position="201"/>
        <end position="224"/>
    </location>
</feature>
<evidence type="ECO:0000313" key="2">
    <source>
        <dbReference type="EMBL" id="TQD38949.1"/>
    </source>
</evidence>
<feature type="transmembrane region" description="Helical" evidence="1">
    <location>
        <begin position="104"/>
        <end position="122"/>
    </location>
</feature>
<keyword evidence="1" id="KW-0812">Transmembrane</keyword>
<accession>A0A507ZNT2</accession>
<organism evidence="2 3">
    <name type="scientific">Marilutibacter aestuarii</name>
    <dbReference type="NCBI Taxonomy" id="1706195"/>
    <lineage>
        <taxon>Bacteria</taxon>
        <taxon>Pseudomonadati</taxon>
        <taxon>Pseudomonadota</taxon>
        <taxon>Gammaproteobacteria</taxon>
        <taxon>Lysobacterales</taxon>
        <taxon>Lysobacteraceae</taxon>
        <taxon>Marilutibacter</taxon>
    </lineage>
</organism>
<reference evidence="2 3" key="1">
    <citation type="submission" date="2019-06" db="EMBL/GenBank/DDBJ databases">
        <title>Lysobacter alkalisoli sp. nov. isolated from saline soil.</title>
        <authorList>
            <person name="Sun J.-Q."/>
            <person name="Xu L."/>
        </authorList>
    </citation>
    <scope>NUCLEOTIDE SEQUENCE [LARGE SCALE GENOMIC DNA]</scope>
    <source>
        <strain evidence="2 3">JCM 31130</strain>
    </source>
</reference>
<dbReference type="EMBL" id="VICE01000154">
    <property type="protein sequence ID" value="TQD38949.1"/>
    <property type="molecule type" value="Genomic_DNA"/>
</dbReference>
<protein>
    <recommendedName>
        <fullName evidence="4">Flippase-like domain-containing protein</fullName>
    </recommendedName>
</protein>
<proteinExistence type="predicted"/>
<feature type="transmembrane region" description="Helical" evidence="1">
    <location>
        <begin position="275"/>
        <end position="308"/>
    </location>
</feature>
<dbReference type="RefSeq" id="WP_141519744.1">
    <property type="nucleotide sequence ID" value="NZ_VICE01000154.1"/>
</dbReference>
<gene>
    <name evidence="2" type="ORF">FKV25_15785</name>
</gene>
<evidence type="ECO:0000313" key="3">
    <source>
        <dbReference type="Proteomes" id="UP000318212"/>
    </source>
</evidence>
<feature type="transmembrane region" description="Helical" evidence="1">
    <location>
        <begin position="40"/>
        <end position="63"/>
    </location>
</feature>
<dbReference type="OrthoDB" id="2542372at2"/>
<dbReference type="AlphaFoldDB" id="A0A507ZNT2"/>
<keyword evidence="3" id="KW-1185">Reference proteome</keyword>
<sequence length="314" mass="33111">MKPWLRALGILVSLAALGFFVVYARRSLAGHDLRPLLEPGIIASTGLLTLLYASLIPITAFAWSRLLADIDRPAPLGVTLPILATTQFGKYLPGNVGHHLGRVLLSRSMGLGMGAILASMAYETLLVMLAGAHVGALTLLAEAPAALRDWPILEHRGALFLGLSIAVALGLAGAPGLARLVRRLRGLGPEQAGMRSPRLSVSISCYLLYAINFLIVGVGLFAVAATLAPEAAEPRLLVLLTGAFACSWLIGYIAPGAPAGLGIREAMLAFWLHDALGPVTSITLIVALRIATTVGDLLSFAWGSLWLGRRNPQR</sequence>
<feature type="transmembrane region" description="Helical" evidence="1">
    <location>
        <begin position="159"/>
        <end position="181"/>
    </location>
</feature>
<comment type="caution">
    <text evidence="2">The sequence shown here is derived from an EMBL/GenBank/DDBJ whole genome shotgun (WGS) entry which is preliminary data.</text>
</comment>
<name>A0A507ZNT2_9GAMM</name>
<evidence type="ECO:0008006" key="4">
    <source>
        <dbReference type="Google" id="ProtNLM"/>
    </source>
</evidence>
<keyword evidence="1" id="KW-0472">Membrane</keyword>
<feature type="transmembrane region" description="Helical" evidence="1">
    <location>
        <begin position="236"/>
        <end position="255"/>
    </location>
</feature>
<dbReference type="Proteomes" id="UP000318212">
    <property type="component" value="Unassembled WGS sequence"/>
</dbReference>
<evidence type="ECO:0000256" key="1">
    <source>
        <dbReference type="SAM" id="Phobius"/>
    </source>
</evidence>
<keyword evidence="1" id="KW-1133">Transmembrane helix</keyword>